<feature type="non-terminal residue" evidence="1">
    <location>
        <position position="1"/>
    </location>
</feature>
<reference evidence="1 2" key="1">
    <citation type="journal article" date="2013" name="Curr. Biol.">
        <title>The Genome of the Foraminiferan Reticulomyxa filosa.</title>
        <authorList>
            <person name="Glockner G."/>
            <person name="Hulsmann N."/>
            <person name="Schleicher M."/>
            <person name="Noegel A.A."/>
            <person name="Eichinger L."/>
            <person name="Gallinger C."/>
            <person name="Pawlowski J."/>
            <person name="Sierra R."/>
            <person name="Euteneuer U."/>
            <person name="Pillet L."/>
            <person name="Moustafa A."/>
            <person name="Platzer M."/>
            <person name="Groth M."/>
            <person name="Szafranski K."/>
            <person name="Schliwa M."/>
        </authorList>
    </citation>
    <scope>NUCLEOTIDE SEQUENCE [LARGE SCALE GENOMIC DNA]</scope>
</reference>
<sequence length="128" mass="15116">LQYPTSVLFVKLIFQSLYNNLQSKCNHLSENVTIFGITQIGTHITRNNELRKSYDKKIKKLNKLKILYHNNIHKHTYPHQSHQIREISLRGKSCNSQFSCDQIAFKHFNQIIFCKALSKHFTSIKKKK</sequence>
<accession>X6LS98</accession>
<keyword evidence="2" id="KW-1185">Reference proteome</keyword>
<evidence type="ECO:0000313" key="2">
    <source>
        <dbReference type="Proteomes" id="UP000023152"/>
    </source>
</evidence>
<dbReference type="EMBL" id="ASPP01029607">
    <property type="protein sequence ID" value="ETO04261.1"/>
    <property type="molecule type" value="Genomic_DNA"/>
</dbReference>
<comment type="caution">
    <text evidence="1">The sequence shown here is derived from an EMBL/GenBank/DDBJ whole genome shotgun (WGS) entry which is preliminary data.</text>
</comment>
<name>X6LS98_RETFI</name>
<dbReference type="Proteomes" id="UP000023152">
    <property type="component" value="Unassembled WGS sequence"/>
</dbReference>
<evidence type="ECO:0000313" key="1">
    <source>
        <dbReference type="EMBL" id="ETO04261.1"/>
    </source>
</evidence>
<proteinExistence type="predicted"/>
<gene>
    <name evidence="1" type="ORF">RFI_33136</name>
</gene>
<organism evidence="1 2">
    <name type="scientific">Reticulomyxa filosa</name>
    <dbReference type="NCBI Taxonomy" id="46433"/>
    <lineage>
        <taxon>Eukaryota</taxon>
        <taxon>Sar</taxon>
        <taxon>Rhizaria</taxon>
        <taxon>Retaria</taxon>
        <taxon>Foraminifera</taxon>
        <taxon>Monothalamids</taxon>
        <taxon>Reticulomyxidae</taxon>
        <taxon>Reticulomyxa</taxon>
    </lineage>
</organism>
<dbReference type="AlphaFoldDB" id="X6LS98"/>
<protein>
    <submittedName>
        <fullName evidence="1">Uncharacterized protein</fullName>
    </submittedName>
</protein>